<proteinExistence type="inferred from homology"/>
<reference evidence="10 11" key="1">
    <citation type="submission" date="2019-03" db="EMBL/GenBank/DDBJ databases">
        <title>Genomic features of bacteria from cold environments.</title>
        <authorList>
            <person name="Shen L."/>
        </authorList>
    </citation>
    <scope>NUCLEOTIDE SEQUENCE [LARGE SCALE GENOMIC DNA]</scope>
    <source>
        <strain evidence="11">T3246-1</strain>
    </source>
</reference>
<dbReference type="PROSITE" id="PS50928">
    <property type="entry name" value="ABC_TM1"/>
    <property type="match status" value="1"/>
</dbReference>
<evidence type="ECO:0000313" key="10">
    <source>
        <dbReference type="EMBL" id="TDE90395.1"/>
    </source>
</evidence>
<feature type="transmembrane region" description="Helical" evidence="7">
    <location>
        <begin position="44"/>
        <end position="62"/>
    </location>
</feature>
<evidence type="ECO:0000256" key="1">
    <source>
        <dbReference type="ARBA" id="ARBA00004141"/>
    </source>
</evidence>
<evidence type="ECO:0000256" key="5">
    <source>
        <dbReference type="ARBA" id="ARBA00022989"/>
    </source>
</evidence>
<dbReference type="InterPro" id="IPR000515">
    <property type="entry name" value="MetI-like"/>
</dbReference>
<dbReference type="SUPFAM" id="SSF161098">
    <property type="entry name" value="MetI-like"/>
    <property type="match status" value="1"/>
</dbReference>
<feature type="transmembrane region" description="Helical" evidence="7">
    <location>
        <begin position="215"/>
        <end position="235"/>
    </location>
</feature>
<dbReference type="EMBL" id="SMNA01000009">
    <property type="protein sequence ID" value="TDE90395.1"/>
    <property type="molecule type" value="Genomic_DNA"/>
</dbReference>
<dbReference type="Gene3D" id="1.10.3720.10">
    <property type="entry name" value="MetI-like"/>
    <property type="match status" value="1"/>
</dbReference>
<evidence type="ECO:0000256" key="2">
    <source>
        <dbReference type="ARBA" id="ARBA00022448"/>
    </source>
</evidence>
<feature type="region of interest" description="Disordered" evidence="8">
    <location>
        <begin position="291"/>
        <end position="321"/>
    </location>
</feature>
<name>A0ABY2E037_9MICO</name>
<dbReference type="InterPro" id="IPR035906">
    <property type="entry name" value="MetI-like_sf"/>
</dbReference>
<protein>
    <submittedName>
        <fullName evidence="10">ABC transporter permease subunit</fullName>
    </submittedName>
</protein>
<dbReference type="CDD" id="cd06261">
    <property type="entry name" value="TM_PBP2"/>
    <property type="match status" value="1"/>
</dbReference>
<sequence length="321" mass="33608">MNIPHIPLGDAADAAVDWIKARLPEVLDGISDAFNTLAGGLTDAFLTLPWPVVVVLFALLAAWVRSVRFAIFVLVGMTLTVSVELWEPAMETLSMVIIATVFAVVVAIPVGILAARSSIVSAIVRPILDFMQTMPALVYLVPVVIFFSIGYAPGVVATIIFSMAPGVRLTELGIRQVDRETVEAGHAFGGTPGQILLGIQLPLAVPTIMAGVNQVIMLGLSMVVMAGFVGAPGLGKDVTESLARVDVAHGFEAGLAIVILAIFLDRLTAAIGQPTDNSLSAMMRVRRTAALQRAQERSAGQPSTAPVPDRDTTAAAPAATP</sequence>
<keyword evidence="3" id="KW-1003">Cell membrane</keyword>
<accession>A0ABY2E037</accession>
<keyword evidence="4 7" id="KW-0812">Transmembrane</keyword>
<evidence type="ECO:0000313" key="11">
    <source>
        <dbReference type="Proteomes" id="UP000504882"/>
    </source>
</evidence>
<feature type="transmembrane region" description="Helical" evidence="7">
    <location>
        <begin position="69"/>
        <end position="86"/>
    </location>
</feature>
<organism evidence="10 11">
    <name type="scientific">Occultella glacieicola</name>
    <dbReference type="NCBI Taxonomy" id="2518684"/>
    <lineage>
        <taxon>Bacteria</taxon>
        <taxon>Bacillati</taxon>
        <taxon>Actinomycetota</taxon>
        <taxon>Actinomycetes</taxon>
        <taxon>Micrococcales</taxon>
        <taxon>Ruaniaceae</taxon>
        <taxon>Occultella</taxon>
    </lineage>
</organism>
<dbReference type="RefSeq" id="WP_133109110.1">
    <property type="nucleotide sequence ID" value="NZ_SMNA01000009.1"/>
</dbReference>
<gene>
    <name evidence="10" type="ORF">EXU48_18260</name>
</gene>
<evidence type="ECO:0000256" key="4">
    <source>
        <dbReference type="ARBA" id="ARBA00022692"/>
    </source>
</evidence>
<dbReference type="Proteomes" id="UP000504882">
    <property type="component" value="Unassembled WGS sequence"/>
</dbReference>
<comment type="caution">
    <text evidence="10">The sequence shown here is derived from an EMBL/GenBank/DDBJ whole genome shotgun (WGS) entry which is preliminary data.</text>
</comment>
<evidence type="ECO:0000256" key="6">
    <source>
        <dbReference type="ARBA" id="ARBA00023136"/>
    </source>
</evidence>
<keyword evidence="11" id="KW-1185">Reference proteome</keyword>
<dbReference type="PANTHER" id="PTHR47737:SF1">
    <property type="entry name" value="GLYCINE BETAINE_PROLINE BETAINE TRANSPORT SYSTEM PERMEASE PROTEIN PROW"/>
    <property type="match status" value="1"/>
</dbReference>
<evidence type="ECO:0000259" key="9">
    <source>
        <dbReference type="PROSITE" id="PS50928"/>
    </source>
</evidence>
<feature type="transmembrane region" description="Helical" evidence="7">
    <location>
        <begin position="247"/>
        <end position="264"/>
    </location>
</feature>
<keyword evidence="5 7" id="KW-1133">Transmembrane helix</keyword>
<feature type="transmembrane region" description="Helical" evidence="7">
    <location>
        <begin position="92"/>
        <end position="115"/>
    </location>
</feature>
<comment type="similarity">
    <text evidence="7">Belongs to the binding-protein-dependent transport system permease family.</text>
</comment>
<comment type="subcellular location">
    <subcellularLocation>
        <location evidence="7">Cell membrane</location>
        <topology evidence="7">Multi-pass membrane protein</topology>
    </subcellularLocation>
    <subcellularLocation>
        <location evidence="1">Membrane</location>
        <topology evidence="1">Multi-pass membrane protein</topology>
    </subcellularLocation>
</comment>
<dbReference type="Pfam" id="PF00528">
    <property type="entry name" value="BPD_transp_1"/>
    <property type="match status" value="1"/>
</dbReference>
<keyword evidence="2 7" id="KW-0813">Transport</keyword>
<feature type="domain" description="ABC transmembrane type-1" evidence="9">
    <location>
        <begin position="89"/>
        <end position="268"/>
    </location>
</feature>
<keyword evidence="6 7" id="KW-0472">Membrane</keyword>
<dbReference type="PANTHER" id="PTHR47737">
    <property type="entry name" value="GLYCINE BETAINE/PROLINE BETAINE TRANSPORT SYSTEM PERMEASE PROTEIN PROW"/>
    <property type="match status" value="1"/>
</dbReference>
<evidence type="ECO:0000256" key="3">
    <source>
        <dbReference type="ARBA" id="ARBA00022475"/>
    </source>
</evidence>
<feature type="transmembrane region" description="Helical" evidence="7">
    <location>
        <begin position="136"/>
        <end position="164"/>
    </location>
</feature>
<evidence type="ECO:0000256" key="7">
    <source>
        <dbReference type="RuleBase" id="RU363032"/>
    </source>
</evidence>
<evidence type="ECO:0000256" key="8">
    <source>
        <dbReference type="SAM" id="MobiDB-lite"/>
    </source>
</evidence>